<keyword evidence="1" id="KW-0472">Membrane</keyword>
<feature type="domain" description="Putative zinc-finger" evidence="2">
    <location>
        <begin position="3"/>
        <end position="37"/>
    </location>
</feature>
<dbReference type="AlphaFoldDB" id="X0RNC0"/>
<name>X0RNC0_9ZZZZ</name>
<reference evidence="3" key="1">
    <citation type="journal article" date="2014" name="Front. Microbiol.">
        <title>High frequency of phylogenetically diverse reductive dehalogenase-homologous genes in deep subseafloor sedimentary metagenomes.</title>
        <authorList>
            <person name="Kawai M."/>
            <person name="Futagami T."/>
            <person name="Toyoda A."/>
            <person name="Takaki Y."/>
            <person name="Nishi S."/>
            <person name="Hori S."/>
            <person name="Arai W."/>
            <person name="Tsubouchi T."/>
            <person name="Morono Y."/>
            <person name="Uchiyama I."/>
            <person name="Ito T."/>
            <person name="Fujiyama A."/>
            <person name="Inagaki F."/>
            <person name="Takami H."/>
        </authorList>
    </citation>
    <scope>NUCLEOTIDE SEQUENCE</scope>
    <source>
        <strain evidence="3">Expedition CK06-06</strain>
    </source>
</reference>
<feature type="transmembrane region" description="Helical" evidence="1">
    <location>
        <begin position="86"/>
        <end position="109"/>
    </location>
</feature>
<evidence type="ECO:0000313" key="3">
    <source>
        <dbReference type="EMBL" id="GAF70288.1"/>
    </source>
</evidence>
<organism evidence="3">
    <name type="scientific">marine sediment metagenome</name>
    <dbReference type="NCBI Taxonomy" id="412755"/>
    <lineage>
        <taxon>unclassified sequences</taxon>
        <taxon>metagenomes</taxon>
        <taxon>ecological metagenomes</taxon>
    </lineage>
</organism>
<accession>X0RNC0</accession>
<gene>
    <name evidence="3" type="ORF">S01H1_10257</name>
</gene>
<dbReference type="Pfam" id="PF13490">
    <property type="entry name" value="zf-HC2"/>
    <property type="match status" value="1"/>
</dbReference>
<keyword evidence="1" id="KW-0812">Transmembrane</keyword>
<dbReference type="Gene3D" id="1.10.10.1320">
    <property type="entry name" value="Anti-sigma factor, zinc-finger domain"/>
    <property type="match status" value="1"/>
</dbReference>
<evidence type="ECO:0000259" key="2">
    <source>
        <dbReference type="Pfam" id="PF13490"/>
    </source>
</evidence>
<dbReference type="InterPro" id="IPR041916">
    <property type="entry name" value="Anti_sigma_zinc_sf"/>
</dbReference>
<protein>
    <recommendedName>
        <fullName evidence="2">Putative zinc-finger domain-containing protein</fullName>
    </recommendedName>
</protein>
<proteinExistence type="predicted"/>
<comment type="caution">
    <text evidence="3">The sequence shown here is derived from an EMBL/GenBank/DDBJ whole genome shotgun (WGS) entry which is preliminary data.</text>
</comment>
<evidence type="ECO:0000256" key="1">
    <source>
        <dbReference type="SAM" id="Phobius"/>
    </source>
</evidence>
<keyword evidence="1" id="KW-1133">Transmembrane helix</keyword>
<dbReference type="InterPro" id="IPR027383">
    <property type="entry name" value="Znf_put"/>
</dbReference>
<dbReference type="EMBL" id="BARS01005240">
    <property type="protein sequence ID" value="GAF70288.1"/>
    <property type="molecule type" value="Genomic_DNA"/>
</dbReference>
<feature type="transmembrane region" description="Helical" evidence="1">
    <location>
        <begin position="129"/>
        <end position="153"/>
    </location>
</feature>
<sequence>MNCQQAQEQLADYSAGFIEGAHRERLQAHLAACPACREPLAQLRTLDQLVAGESLSADEALVHRIMAQVQEAEILRRWRRRWLLDSLGPIAAALSLGAAMILIVQPYAAEWTAALSTWQLDWELLAQPQWALGALVGLPLVAGGVAWLTNWLAEALT</sequence>